<keyword evidence="3" id="KW-1185">Reference proteome</keyword>
<sequence>MHSTACLEITGIGAGLYGCSVEESYEHEADVNDIETISFLTICFQDPEAAEYHDVLAGFDGIQFRNYKRNSPYRGFTGKLRRYKFYGLHIRETWKVERICAVAAVLVAVVVMAGKVFWASWEVVFGAGSFFVAVPMLILAVLSYYE</sequence>
<organism evidence="2 3">
    <name type="scientific">Macrophomina phaseolina</name>
    <dbReference type="NCBI Taxonomy" id="35725"/>
    <lineage>
        <taxon>Eukaryota</taxon>
        <taxon>Fungi</taxon>
        <taxon>Dikarya</taxon>
        <taxon>Ascomycota</taxon>
        <taxon>Pezizomycotina</taxon>
        <taxon>Dothideomycetes</taxon>
        <taxon>Dothideomycetes incertae sedis</taxon>
        <taxon>Botryosphaeriales</taxon>
        <taxon>Botryosphaeriaceae</taxon>
        <taxon>Macrophomina</taxon>
    </lineage>
</organism>
<feature type="transmembrane region" description="Helical" evidence="1">
    <location>
        <begin position="99"/>
        <end position="118"/>
    </location>
</feature>
<name>A0ABQ8GPQ3_9PEZI</name>
<proteinExistence type="predicted"/>
<keyword evidence="1" id="KW-1133">Transmembrane helix</keyword>
<keyword evidence="1" id="KW-0812">Transmembrane</keyword>
<gene>
    <name evidence="2" type="ORF">B0J12DRAFT_227971</name>
</gene>
<comment type="caution">
    <text evidence="2">The sequence shown here is derived from an EMBL/GenBank/DDBJ whole genome shotgun (WGS) entry which is preliminary data.</text>
</comment>
<evidence type="ECO:0000313" key="3">
    <source>
        <dbReference type="Proteomes" id="UP000774617"/>
    </source>
</evidence>
<feature type="transmembrane region" description="Helical" evidence="1">
    <location>
        <begin position="124"/>
        <end position="145"/>
    </location>
</feature>
<protein>
    <submittedName>
        <fullName evidence="2">Uncharacterized protein</fullName>
    </submittedName>
</protein>
<evidence type="ECO:0000256" key="1">
    <source>
        <dbReference type="SAM" id="Phobius"/>
    </source>
</evidence>
<dbReference type="EMBL" id="JAGTJR010000003">
    <property type="protein sequence ID" value="KAH7062158.1"/>
    <property type="molecule type" value="Genomic_DNA"/>
</dbReference>
<keyword evidence="1" id="KW-0472">Membrane</keyword>
<dbReference type="Proteomes" id="UP000774617">
    <property type="component" value="Unassembled WGS sequence"/>
</dbReference>
<reference evidence="2 3" key="1">
    <citation type="journal article" date="2021" name="Nat. Commun.">
        <title>Genetic determinants of endophytism in the Arabidopsis root mycobiome.</title>
        <authorList>
            <person name="Mesny F."/>
            <person name="Miyauchi S."/>
            <person name="Thiergart T."/>
            <person name="Pickel B."/>
            <person name="Atanasova L."/>
            <person name="Karlsson M."/>
            <person name="Huettel B."/>
            <person name="Barry K.W."/>
            <person name="Haridas S."/>
            <person name="Chen C."/>
            <person name="Bauer D."/>
            <person name="Andreopoulos W."/>
            <person name="Pangilinan J."/>
            <person name="LaButti K."/>
            <person name="Riley R."/>
            <person name="Lipzen A."/>
            <person name="Clum A."/>
            <person name="Drula E."/>
            <person name="Henrissat B."/>
            <person name="Kohler A."/>
            <person name="Grigoriev I.V."/>
            <person name="Martin F.M."/>
            <person name="Hacquard S."/>
        </authorList>
    </citation>
    <scope>NUCLEOTIDE SEQUENCE [LARGE SCALE GENOMIC DNA]</scope>
    <source>
        <strain evidence="2 3">MPI-SDFR-AT-0080</strain>
    </source>
</reference>
<accession>A0ABQ8GPQ3</accession>
<evidence type="ECO:0000313" key="2">
    <source>
        <dbReference type="EMBL" id="KAH7062158.1"/>
    </source>
</evidence>